<dbReference type="OrthoDB" id="3692598at2"/>
<organism evidence="1 2">
    <name type="scientific">Nocardia terpenica</name>
    <dbReference type="NCBI Taxonomy" id="455432"/>
    <lineage>
        <taxon>Bacteria</taxon>
        <taxon>Bacillati</taxon>
        <taxon>Actinomycetota</taxon>
        <taxon>Actinomycetes</taxon>
        <taxon>Mycobacteriales</taxon>
        <taxon>Nocardiaceae</taxon>
        <taxon>Nocardia</taxon>
    </lineage>
</organism>
<dbReference type="RefSeq" id="WP_067579939.1">
    <property type="nucleotide sequence ID" value="NZ_JABMCZ010000002.1"/>
</dbReference>
<dbReference type="Proteomes" id="UP000076512">
    <property type="component" value="Unassembled WGS sequence"/>
</dbReference>
<dbReference type="EMBL" id="LWGR01000021">
    <property type="protein sequence ID" value="KZM68387.1"/>
    <property type="molecule type" value="Genomic_DNA"/>
</dbReference>
<dbReference type="AlphaFoldDB" id="A0A164HCA3"/>
<dbReference type="InterPro" id="IPR036689">
    <property type="entry name" value="ESAT-6-like_sf"/>
</dbReference>
<keyword evidence="2" id="KW-1185">Reference proteome</keyword>
<dbReference type="Gene3D" id="1.10.287.1060">
    <property type="entry name" value="ESAT-6-like"/>
    <property type="match status" value="1"/>
</dbReference>
<evidence type="ECO:0000313" key="2">
    <source>
        <dbReference type="Proteomes" id="UP000076512"/>
    </source>
</evidence>
<evidence type="ECO:0000313" key="1">
    <source>
        <dbReference type="EMBL" id="KZM68387.1"/>
    </source>
</evidence>
<dbReference type="STRING" id="455432.AWN90_10900"/>
<gene>
    <name evidence="1" type="ORF">AWN90_10900</name>
</gene>
<name>A0A164HCA3_9NOCA</name>
<protein>
    <recommendedName>
        <fullName evidence="3">WXG100 family type VII secretion target</fullName>
    </recommendedName>
</protein>
<sequence>MTQPATALKEPQADDPLPEAIPYFFGGNFVSPAYYISQTIKNLTGFDVFGWASEQVAGDWEAVRKAAGAAENLSSFNSDFAAAVQTGWQNTVQQSWHGHAANSAHSYFQDLAGKVDFQTAPLKEIGRELTNIANSMMNLARVLGDLLQDLVDLAILWLASAAAEAVLASTLVGVPAAAAQAAVSAAYVVMMVERIGEMMKKVTLTYKTITGIVSLLQGLSSHTSADKLPPLPNAAYHFPGA</sequence>
<accession>A0A164HCA3</accession>
<evidence type="ECO:0008006" key="3">
    <source>
        <dbReference type="Google" id="ProtNLM"/>
    </source>
</evidence>
<proteinExistence type="predicted"/>
<reference evidence="1 2" key="1">
    <citation type="submission" date="2016-04" db="EMBL/GenBank/DDBJ databases">
        <authorList>
            <person name="Evans L.H."/>
            <person name="Alamgir A."/>
            <person name="Owens N."/>
            <person name="Weber N.D."/>
            <person name="Virtaneva K."/>
            <person name="Barbian K."/>
            <person name="Babar A."/>
            <person name="Rosenke K."/>
        </authorList>
    </citation>
    <scope>NUCLEOTIDE SEQUENCE [LARGE SCALE GENOMIC DNA]</scope>
    <source>
        <strain evidence="1 2">IFM 0406</strain>
    </source>
</reference>
<dbReference type="SUPFAM" id="SSF140453">
    <property type="entry name" value="EsxAB dimer-like"/>
    <property type="match status" value="1"/>
</dbReference>
<comment type="caution">
    <text evidence="1">The sequence shown here is derived from an EMBL/GenBank/DDBJ whole genome shotgun (WGS) entry which is preliminary data.</text>
</comment>